<keyword evidence="3" id="KW-0548">Nucleotidyltransferase</keyword>
<feature type="region of interest" description="Disordered" evidence="1">
    <location>
        <begin position="308"/>
        <end position="328"/>
    </location>
</feature>
<dbReference type="EMBL" id="BKCJ010006162">
    <property type="protein sequence ID" value="GEU70684.1"/>
    <property type="molecule type" value="Genomic_DNA"/>
</dbReference>
<dbReference type="InterPro" id="IPR043128">
    <property type="entry name" value="Rev_trsase/Diguanyl_cyclase"/>
</dbReference>
<protein>
    <submittedName>
        <fullName evidence="3">Reverse transcriptase domain-containing protein</fullName>
    </submittedName>
</protein>
<evidence type="ECO:0000259" key="2">
    <source>
        <dbReference type="Pfam" id="PF00078"/>
    </source>
</evidence>
<keyword evidence="3" id="KW-0695">RNA-directed DNA polymerase</keyword>
<dbReference type="InterPro" id="IPR043502">
    <property type="entry name" value="DNA/RNA_pol_sf"/>
</dbReference>
<feature type="compositionally biased region" description="Acidic residues" evidence="1">
    <location>
        <begin position="13"/>
        <end position="22"/>
    </location>
</feature>
<organism evidence="3">
    <name type="scientific">Tanacetum cinerariifolium</name>
    <name type="common">Dalmatian daisy</name>
    <name type="synonym">Chrysanthemum cinerariifolium</name>
    <dbReference type="NCBI Taxonomy" id="118510"/>
    <lineage>
        <taxon>Eukaryota</taxon>
        <taxon>Viridiplantae</taxon>
        <taxon>Streptophyta</taxon>
        <taxon>Embryophyta</taxon>
        <taxon>Tracheophyta</taxon>
        <taxon>Spermatophyta</taxon>
        <taxon>Magnoliopsida</taxon>
        <taxon>eudicotyledons</taxon>
        <taxon>Gunneridae</taxon>
        <taxon>Pentapetalae</taxon>
        <taxon>asterids</taxon>
        <taxon>campanulids</taxon>
        <taxon>Asterales</taxon>
        <taxon>Asteraceae</taxon>
        <taxon>Asteroideae</taxon>
        <taxon>Anthemideae</taxon>
        <taxon>Anthemidinae</taxon>
        <taxon>Tanacetum</taxon>
    </lineage>
</organism>
<feature type="region of interest" description="Disordered" evidence="1">
    <location>
        <begin position="1"/>
        <end position="36"/>
    </location>
</feature>
<keyword evidence="3" id="KW-0808">Transferase</keyword>
<proteinExistence type="predicted"/>
<sequence length="1088" mass="123005">MRNNDLQTKLEYFSEDYDEEQEMEPRPEPTRAATPPLRVTSPRIQAPIGNEGQSVNLPQLLAAHLGRGKNGKPLQSSLTFAYGGQALPNNIGGSLPSNEYYPLPDGLKMPSHIGSYDRKGDPDNFLHLFEGAIRMKKWLMPIACQMFTYTLKDSARIWWNSQKASSILDYEDLKNYTWVKARDVATNGASSDRRDSFERSKKSSWDNNRGQKNKDRFSPYRGPNYGLLLSLSKSSKEILAIEKAARSFEPPPKMFGSKRSQDMSKYCHFHEDYEHDTNDYGHLRTHIQEVVNSSQLLHLVKGIKKERTSSFDTSRGERKKDKATAPAEAPTLMVSQEAHITKSLAQENTDYEGKKIIFPQVAKVNNAPVIIETKIFRRKVGRVYMDVGSACEIIYEHCFEKLNPTIKATKVDLKTPLVGFSGERSWSIGKTGEGTKRARKIFATNEERILSCINAEEKIIVNDKATNQRLVDKVFSHQIGRNLEAYVDDMVIKSTYEKEIWKDIQETFKRFRSINMKLNPKKCTFGIEEGPFLGHLITKQGIKANTLKVKEVTDLDQPRTLKDIQSLNENLIALSQFLSKVAERSLAFFKVLIGCKDKKSIMWTTEADKALKKMKKIVQTIPTLTAPRGPISCRTQLSYLGKACTGLGSRSKKTPKILQAYTITVLTNTPIKQMLMRPEKTRRVAKWATELGEHDIVFLRRDEKETPADFLVEIPLEENDKKEKPKEVPDLSSKWRLYTDGASNLDESGAGLMLIDPEGKEYTYALRFEFEITNNEAEYEALLGGLQIAQEMEIVKVGMEDVLGGPVFIGHESDRDDNQVNDSFKKGEGYDVVPHPYTGNYMPPIADLFFVGLDNYVFKSKVSETITSVPKIETNASKSNSEVENVFKPKEVKKTVKPSLEKIEFVNARNTTVENENKAEKPRKFSQGPRGNKRNWNGLMTQKLKAYTYYCQLKVSAAKSKFTTTGDAKPTECEGFEQIIDFLNASYVKYALTVNPTIYTSCIEQFRVTAKVNNVNGEAHIQALLDKKKVIITEASIRRDLMFEDEGGIDSLSNEVIFEQLTLIGAKTTAWNEFSSTMASAIICLATN</sequence>
<dbReference type="GO" id="GO:0003676">
    <property type="term" value="F:nucleic acid binding"/>
    <property type="evidence" value="ECO:0007669"/>
    <property type="project" value="InterPro"/>
</dbReference>
<feature type="compositionally biased region" description="Basic and acidic residues" evidence="1">
    <location>
        <begin position="191"/>
        <end position="204"/>
    </location>
</feature>
<reference evidence="3" key="1">
    <citation type="journal article" date="2019" name="Sci. Rep.">
        <title>Draft genome of Tanacetum cinerariifolium, the natural source of mosquito coil.</title>
        <authorList>
            <person name="Yamashiro T."/>
            <person name="Shiraishi A."/>
            <person name="Satake H."/>
            <person name="Nakayama K."/>
        </authorList>
    </citation>
    <scope>NUCLEOTIDE SEQUENCE</scope>
</reference>
<dbReference type="AlphaFoldDB" id="A0A6L2MDX0"/>
<name>A0A6L2MDX0_TANCI</name>
<dbReference type="Gene3D" id="3.30.70.270">
    <property type="match status" value="2"/>
</dbReference>
<accession>A0A6L2MDX0</accession>
<evidence type="ECO:0000256" key="1">
    <source>
        <dbReference type="SAM" id="MobiDB-lite"/>
    </source>
</evidence>
<dbReference type="SUPFAM" id="SSF53098">
    <property type="entry name" value="Ribonuclease H-like"/>
    <property type="match status" value="1"/>
</dbReference>
<dbReference type="GO" id="GO:0003964">
    <property type="term" value="F:RNA-directed DNA polymerase activity"/>
    <property type="evidence" value="ECO:0007669"/>
    <property type="project" value="UniProtKB-KW"/>
</dbReference>
<dbReference type="PANTHER" id="PTHR48475">
    <property type="entry name" value="RIBONUCLEASE H"/>
    <property type="match status" value="1"/>
</dbReference>
<dbReference type="InterPro" id="IPR036397">
    <property type="entry name" value="RNaseH_sf"/>
</dbReference>
<dbReference type="Pfam" id="PF00078">
    <property type="entry name" value="RVT_1"/>
    <property type="match status" value="1"/>
</dbReference>
<comment type="caution">
    <text evidence="3">The sequence shown here is derived from an EMBL/GenBank/DDBJ whole genome shotgun (WGS) entry which is preliminary data.</text>
</comment>
<feature type="region of interest" description="Disordered" evidence="1">
    <location>
        <begin position="189"/>
        <end position="219"/>
    </location>
</feature>
<feature type="compositionally biased region" description="Basic and acidic residues" evidence="1">
    <location>
        <begin position="308"/>
        <end position="323"/>
    </location>
</feature>
<dbReference type="Gene3D" id="3.30.420.10">
    <property type="entry name" value="Ribonuclease H-like superfamily/Ribonuclease H"/>
    <property type="match status" value="1"/>
</dbReference>
<dbReference type="PANTHER" id="PTHR48475:SF1">
    <property type="entry name" value="RNASE H TYPE-1 DOMAIN-CONTAINING PROTEIN"/>
    <property type="match status" value="1"/>
</dbReference>
<feature type="domain" description="Reverse transcriptase" evidence="2">
    <location>
        <begin position="468"/>
        <end position="535"/>
    </location>
</feature>
<evidence type="ECO:0000313" key="3">
    <source>
        <dbReference type="EMBL" id="GEU70684.1"/>
    </source>
</evidence>
<dbReference type="InterPro" id="IPR000477">
    <property type="entry name" value="RT_dom"/>
</dbReference>
<gene>
    <name evidence="3" type="ORF">Tci_042662</name>
</gene>
<dbReference type="SUPFAM" id="SSF56672">
    <property type="entry name" value="DNA/RNA polymerases"/>
    <property type="match status" value="1"/>
</dbReference>
<dbReference type="InterPro" id="IPR012337">
    <property type="entry name" value="RNaseH-like_sf"/>
</dbReference>